<comment type="caution">
    <text evidence="1">The sequence shown here is derived from an EMBL/GenBank/DDBJ whole genome shotgun (WGS) entry which is preliminary data.</text>
</comment>
<sequence length="194" mass="22182">MAQVLLLVTSECYRRIWDISNCYELRVYGENSPTNRIMENDALFTNIQERRNTGNRINTALAQFSNTNKQQITNNNSNSDQRLADQLANSQCEQDPKEILRAPNTFPVESKCRVFIVFLTGSDDTWKSLEKSGSRFLKRYRENSSIFEFLRFVVKFAKVGGLGPAAGGISYTLSIVTLFSIVRLTRRESDITFL</sequence>
<organism evidence="1 2">
    <name type="scientific">Araneus ventricosus</name>
    <name type="common">Orbweaver spider</name>
    <name type="synonym">Epeira ventricosa</name>
    <dbReference type="NCBI Taxonomy" id="182803"/>
    <lineage>
        <taxon>Eukaryota</taxon>
        <taxon>Metazoa</taxon>
        <taxon>Ecdysozoa</taxon>
        <taxon>Arthropoda</taxon>
        <taxon>Chelicerata</taxon>
        <taxon>Arachnida</taxon>
        <taxon>Araneae</taxon>
        <taxon>Araneomorphae</taxon>
        <taxon>Entelegynae</taxon>
        <taxon>Araneoidea</taxon>
        <taxon>Araneidae</taxon>
        <taxon>Araneus</taxon>
    </lineage>
</organism>
<dbReference type="Proteomes" id="UP000499080">
    <property type="component" value="Unassembled WGS sequence"/>
</dbReference>
<dbReference type="EMBL" id="BGPR01000009">
    <property type="protein sequence ID" value="GBL76105.1"/>
    <property type="molecule type" value="Genomic_DNA"/>
</dbReference>
<accession>A0A4Y2A9V4</accession>
<evidence type="ECO:0000313" key="2">
    <source>
        <dbReference type="Proteomes" id="UP000499080"/>
    </source>
</evidence>
<proteinExistence type="predicted"/>
<evidence type="ECO:0000313" key="1">
    <source>
        <dbReference type="EMBL" id="GBL76105.1"/>
    </source>
</evidence>
<protein>
    <submittedName>
        <fullName evidence="1">Uncharacterized protein</fullName>
    </submittedName>
</protein>
<gene>
    <name evidence="1" type="ORF">AVEN_234403_1</name>
</gene>
<name>A0A4Y2A9V4_ARAVE</name>
<dbReference type="AlphaFoldDB" id="A0A4Y2A9V4"/>
<keyword evidence="2" id="KW-1185">Reference proteome</keyword>
<reference evidence="1 2" key="1">
    <citation type="journal article" date="2019" name="Sci. Rep.">
        <title>Orb-weaving spider Araneus ventricosus genome elucidates the spidroin gene catalogue.</title>
        <authorList>
            <person name="Kono N."/>
            <person name="Nakamura H."/>
            <person name="Ohtoshi R."/>
            <person name="Moran D.A.P."/>
            <person name="Shinohara A."/>
            <person name="Yoshida Y."/>
            <person name="Fujiwara M."/>
            <person name="Mori M."/>
            <person name="Tomita M."/>
            <person name="Arakawa K."/>
        </authorList>
    </citation>
    <scope>NUCLEOTIDE SEQUENCE [LARGE SCALE GENOMIC DNA]</scope>
</reference>